<dbReference type="Ensembl" id="ENSNFUT00015027788.1">
    <property type="protein sequence ID" value="ENSNFUP00015026599.1"/>
    <property type="gene ID" value="ENSNFUG00015012874.1"/>
</dbReference>
<dbReference type="GO" id="GO:0098560">
    <property type="term" value="C:cytoplasmic side of late endosome membrane"/>
    <property type="evidence" value="ECO:0007669"/>
    <property type="project" value="TreeGrafter"/>
</dbReference>
<comment type="similarity">
    <text evidence="4">Belongs to the CDIP1/LITAF family.</text>
</comment>
<dbReference type="PROSITE" id="PS51837">
    <property type="entry name" value="LITAF"/>
    <property type="match status" value="1"/>
</dbReference>
<evidence type="ECO:0000256" key="1">
    <source>
        <dbReference type="ARBA" id="ARBA00004125"/>
    </source>
</evidence>
<evidence type="ECO:0000259" key="9">
    <source>
        <dbReference type="PROSITE" id="PS51837"/>
    </source>
</evidence>
<feature type="domain" description="LITAF" evidence="9">
    <location>
        <begin position="123"/>
        <end position="206"/>
    </location>
</feature>
<evidence type="ECO:0000256" key="3">
    <source>
        <dbReference type="ARBA" id="ARBA00004630"/>
    </source>
</evidence>
<reference evidence="10" key="1">
    <citation type="submission" date="2014-08" db="EMBL/GenBank/DDBJ databases">
        <authorList>
            <person name="Senf B."/>
            <person name="Petzold A."/>
            <person name="Downie B.R."/>
            <person name="Koch P."/>
            <person name="Platzer M."/>
        </authorList>
    </citation>
    <scope>NUCLEOTIDE SEQUENCE [LARGE SCALE GENOMIC DNA]</scope>
    <source>
        <strain evidence="10">GRZ</strain>
    </source>
</reference>
<evidence type="ECO:0000256" key="2">
    <source>
        <dbReference type="ARBA" id="ARBA00004414"/>
    </source>
</evidence>
<gene>
    <name evidence="10" type="primary">LOC107375333</name>
</gene>
<evidence type="ECO:0000256" key="8">
    <source>
        <dbReference type="SAM" id="MobiDB-lite"/>
    </source>
</evidence>
<protein>
    <submittedName>
        <fullName evidence="10">Lipopolysaccharide-induced tumor necrosis factor-alpha factor homolog</fullName>
    </submittedName>
</protein>
<keyword evidence="6" id="KW-0862">Zinc</keyword>
<feature type="compositionally biased region" description="Pro residues" evidence="8">
    <location>
        <begin position="45"/>
        <end position="65"/>
    </location>
</feature>
<dbReference type="PANTHER" id="PTHR23292">
    <property type="entry name" value="LIPOPOLYSACCHARIDE-INDUCED TUMOR NECROSIS FACTOR-ALPHA FACTOR"/>
    <property type="match status" value="1"/>
</dbReference>
<dbReference type="GO" id="GO:0005634">
    <property type="term" value="C:nucleus"/>
    <property type="evidence" value="ECO:0007669"/>
    <property type="project" value="TreeGrafter"/>
</dbReference>
<dbReference type="InterPro" id="IPR006629">
    <property type="entry name" value="LITAF"/>
</dbReference>
<evidence type="ECO:0000256" key="4">
    <source>
        <dbReference type="ARBA" id="ARBA00005975"/>
    </source>
</evidence>
<sequence>MHLFLNGCLSLKIIRKTTMEKCIMSKLMVFYFFVLLDKNKMKGQEPPPDNSPDIPAPPYPGPPLDPSVLVTQTPPAAQPNYGPAPQQHPQQHPQQYSQQHPQQHPQPIPQQFPQQIVEPAPQSVNQVVVVQQGPTNCPGKMLCPHCQTTVVTVTKHKPGLLTWIICGSLGIIGCWPFCLIPFCVPDCQDVEHHCPTCQNVLYVHKRL</sequence>
<keyword evidence="5" id="KW-0479">Metal-binding</keyword>
<dbReference type="SMART" id="SM00714">
    <property type="entry name" value="LITAF"/>
    <property type="match status" value="1"/>
</dbReference>
<reference evidence="10" key="2">
    <citation type="submission" date="2025-08" db="UniProtKB">
        <authorList>
            <consortium name="Ensembl"/>
        </authorList>
    </citation>
    <scope>IDENTIFICATION</scope>
</reference>
<keyword evidence="11" id="KW-1185">Reference proteome</keyword>
<accession>A0A8C6LU84</accession>
<reference evidence="10" key="3">
    <citation type="submission" date="2025-09" db="UniProtKB">
        <authorList>
            <consortium name="Ensembl"/>
        </authorList>
    </citation>
    <scope>IDENTIFICATION</scope>
</reference>
<evidence type="ECO:0000256" key="5">
    <source>
        <dbReference type="ARBA" id="ARBA00022723"/>
    </source>
</evidence>
<keyword evidence="7" id="KW-0472">Membrane</keyword>
<evidence type="ECO:0000313" key="11">
    <source>
        <dbReference type="Proteomes" id="UP000694548"/>
    </source>
</evidence>
<dbReference type="InterPro" id="IPR037519">
    <property type="entry name" value="LITAF_fam"/>
</dbReference>
<dbReference type="Proteomes" id="UP000694548">
    <property type="component" value="Chromosome sgr02"/>
</dbReference>
<dbReference type="Pfam" id="PF10601">
    <property type="entry name" value="zf-LITAF-like"/>
    <property type="match status" value="1"/>
</dbReference>
<evidence type="ECO:0000256" key="6">
    <source>
        <dbReference type="ARBA" id="ARBA00022833"/>
    </source>
</evidence>
<proteinExistence type="inferred from homology"/>
<organism evidence="10 11">
    <name type="scientific">Nothobranchius furzeri</name>
    <name type="common">Turquoise killifish</name>
    <dbReference type="NCBI Taxonomy" id="105023"/>
    <lineage>
        <taxon>Eukaryota</taxon>
        <taxon>Metazoa</taxon>
        <taxon>Chordata</taxon>
        <taxon>Craniata</taxon>
        <taxon>Vertebrata</taxon>
        <taxon>Euteleostomi</taxon>
        <taxon>Actinopterygii</taxon>
        <taxon>Neopterygii</taxon>
        <taxon>Teleostei</taxon>
        <taxon>Neoteleostei</taxon>
        <taxon>Acanthomorphata</taxon>
        <taxon>Ovalentaria</taxon>
        <taxon>Atherinomorphae</taxon>
        <taxon>Cyprinodontiformes</taxon>
        <taxon>Nothobranchiidae</taxon>
        <taxon>Nothobranchius</taxon>
    </lineage>
</organism>
<name>A0A8C6LU84_NOTFU</name>
<comment type="subcellular location">
    <subcellularLocation>
        <location evidence="1">Endosome membrane</location>
        <topology evidence="1">Peripheral membrane protein</topology>
        <orientation evidence="1">Cytoplasmic side</orientation>
    </subcellularLocation>
    <subcellularLocation>
        <location evidence="2">Late endosome membrane</location>
    </subcellularLocation>
    <subcellularLocation>
        <location evidence="3">Lysosome membrane</location>
        <topology evidence="3">Peripheral membrane protein</topology>
        <orientation evidence="3">Cytoplasmic side</orientation>
    </subcellularLocation>
</comment>
<evidence type="ECO:0000313" key="10">
    <source>
        <dbReference type="Ensembl" id="ENSNFUP00015026599.1"/>
    </source>
</evidence>
<dbReference type="GO" id="GO:0098574">
    <property type="term" value="C:cytoplasmic side of lysosomal membrane"/>
    <property type="evidence" value="ECO:0007669"/>
    <property type="project" value="TreeGrafter"/>
</dbReference>
<dbReference type="PANTHER" id="PTHR23292:SF45">
    <property type="entry name" value="LIPOPOLYSACCHARIDE-INDUCED TUMOR NECROSIS FACTOR-ALPHA FACTOR HOMOLOG"/>
    <property type="match status" value="1"/>
</dbReference>
<dbReference type="AlphaFoldDB" id="A0A8C6LU84"/>
<feature type="compositionally biased region" description="Low complexity" evidence="8">
    <location>
        <begin position="83"/>
        <end position="103"/>
    </location>
</feature>
<evidence type="ECO:0000256" key="7">
    <source>
        <dbReference type="ARBA" id="ARBA00023136"/>
    </source>
</evidence>
<dbReference type="GeneTree" id="ENSGT01030000234810"/>
<dbReference type="GO" id="GO:0008270">
    <property type="term" value="F:zinc ion binding"/>
    <property type="evidence" value="ECO:0007669"/>
    <property type="project" value="TreeGrafter"/>
</dbReference>
<feature type="region of interest" description="Disordered" evidence="8">
    <location>
        <begin position="42"/>
        <end position="109"/>
    </location>
</feature>